<protein>
    <submittedName>
        <fullName evidence="1">Uncharacterized protein</fullName>
    </submittedName>
</protein>
<reference evidence="1 2" key="1">
    <citation type="submission" date="2020-07" db="EMBL/GenBank/DDBJ databases">
        <title>Sequencing the genomes of 1000 actinobacteria strains.</title>
        <authorList>
            <person name="Klenk H.-P."/>
        </authorList>
    </citation>
    <scope>NUCLEOTIDE SEQUENCE [LARGE SCALE GENOMIC DNA]</scope>
    <source>
        <strain evidence="1 2">DSM 19082</strain>
    </source>
</reference>
<gene>
    <name evidence="1" type="ORF">BJ958_004324</name>
</gene>
<comment type="caution">
    <text evidence="1">The sequence shown here is derived from an EMBL/GenBank/DDBJ whole genome shotgun (WGS) entry which is preliminary data.</text>
</comment>
<keyword evidence="2" id="KW-1185">Reference proteome</keyword>
<evidence type="ECO:0000313" key="1">
    <source>
        <dbReference type="EMBL" id="NYD32778.1"/>
    </source>
</evidence>
<proteinExistence type="predicted"/>
<dbReference type="Proteomes" id="UP000582231">
    <property type="component" value="Unassembled WGS sequence"/>
</dbReference>
<name>A0A852RQE1_9ACTN</name>
<dbReference type="AlphaFoldDB" id="A0A852RQE1"/>
<dbReference type="EMBL" id="JACCBF010000001">
    <property type="protein sequence ID" value="NYD32778.1"/>
    <property type="molecule type" value="Genomic_DNA"/>
</dbReference>
<evidence type="ECO:0000313" key="2">
    <source>
        <dbReference type="Proteomes" id="UP000582231"/>
    </source>
</evidence>
<accession>A0A852RQE1</accession>
<sequence length="144" mass="15676">MGKYARRAARGEPESNCSLLERQLCIDSADQDALKANREPRTRDLNGNPQRLILRIGQVRRVRRCPNLSQQDLFECAFTCQGANVVDVQATSDSAQASCSAVGREPLLGRHPKATDGFGGEIVCVGTNCTCTAQVLTQFLMFGS</sequence>
<organism evidence="1 2">
    <name type="scientific">Nocardioides kongjuensis</name>
    <dbReference type="NCBI Taxonomy" id="349522"/>
    <lineage>
        <taxon>Bacteria</taxon>
        <taxon>Bacillati</taxon>
        <taxon>Actinomycetota</taxon>
        <taxon>Actinomycetes</taxon>
        <taxon>Propionibacteriales</taxon>
        <taxon>Nocardioidaceae</taxon>
        <taxon>Nocardioides</taxon>
    </lineage>
</organism>